<evidence type="ECO:0000313" key="3">
    <source>
        <dbReference type="Proteomes" id="UP000324917"/>
    </source>
</evidence>
<dbReference type="EMBL" id="BHVP01000074">
    <property type="protein sequence ID" value="GCA76472.1"/>
    <property type="molecule type" value="Genomic_DNA"/>
</dbReference>
<dbReference type="AlphaFoldDB" id="A0A5A5RTM2"/>
<evidence type="ECO:0000313" key="2">
    <source>
        <dbReference type="EMBL" id="GCA76472.1"/>
    </source>
</evidence>
<accession>A0A5A5RTM2</accession>
<feature type="region of interest" description="Disordered" evidence="1">
    <location>
        <begin position="98"/>
        <end position="123"/>
    </location>
</feature>
<evidence type="ECO:0000256" key="1">
    <source>
        <dbReference type="SAM" id="MobiDB-lite"/>
    </source>
</evidence>
<name>A0A5A5RTM2_MICAE</name>
<protein>
    <submittedName>
        <fullName evidence="2">Uncharacterized protein</fullName>
    </submittedName>
</protein>
<proteinExistence type="predicted"/>
<dbReference type="Proteomes" id="UP000324917">
    <property type="component" value="Unassembled WGS sequence"/>
</dbReference>
<dbReference type="RefSeq" id="WP_149987612.1">
    <property type="nucleotide sequence ID" value="NZ_BHVP01000074.1"/>
</dbReference>
<sequence length="586" mass="66545">MMTTQKLKALVNTVIKQSTLDSSQITDLTQKFSLTAGDELEINSYQSAANNHWQLALTTPVNGVTKWFAYKPHLEILTTALDKIKTINAEFPNIGVYHRSNDQDRESAGSGRGIFPSGNEPDHRSETTYLPFVMATRRQTDMMARQAYLLLPESIRKETAFLISDRLIQSPEEYIPYIEQKKQVVLIGSFMGLKQEITSLGDYQNSNSDNQLLRAFHNMELRQLEYSIDLVKSLNKPIIDIVFAIGDSPSKYADEFRSEIMEKRLHQLLGSRGLAHLKRPLTWGADDTTLRAFARQLPNLKLKVITANSQAKHHYDGYRTTEEIVKYITQELGITIVNDDNWDAQVFIFDRHPQASYHFGDNFNDTNQKALDQKIANQLKALPTNQQSKTIIIDGRNPNGAFNSLCIPPSDKFLAFGGWGTFGNVCAQTLAMAKILHFTDKPNKLAIQRQLLLEAVAHDVFIIGYEAAQSSNSPLRKRLAEIGGRYLHKECKDQRYKDDKEVQKTYQEINRFVNEQMSKLIPEMGSTQLVVVPQLWRTFESQVFVNGGELSLAGVYHQDLPSATFNPFQAVKNVKKFGLDELLQEF</sequence>
<gene>
    <name evidence="2" type="ORF">MiTe_03318</name>
</gene>
<organism evidence="2 3">
    <name type="scientific">Microcystis aeruginosa NIES-2520</name>
    <dbReference type="NCBI Taxonomy" id="2303982"/>
    <lineage>
        <taxon>Bacteria</taxon>
        <taxon>Bacillati</taxon>
        <taxon>Cyanobacteriota</taxon>
        <taxon>Cyanophyceae</taxon>
        <taxon>Oscillatoriophycideae</taxon>
        <taxon>Chroococcales</taxon>
        <taxon>Microcystaceae</taxon>
        <taxon>Microcystis</taxon>
    </lineage>
</organism>
<reference evidence="2 3" key="1">
    <citation type="submission" date="2018-09" db="EMBL/GenBank/DDBJ databases">
        <title>Evolutionary history of phycoerythrin pigmentation in the water bloom-forming cyanobacterium Microcystis aeruginosa.</title>
        <authorList>
            <person name="Tanabe Y."/>
            <person name="Tanabe Y."/>
            <person name="Yamaguchi H."/>
        </authorList>
    </citation>
    <scope>NUCLEOTIDE SEQUENCE [LARGE SCALE GENOMIC DNA]</scope>
    <source>
        <strain evidence="2 3">NIES-2520</strain>
    </source>
</reference>
<comment type="caution">
    <text evidence="2">The sequence shown here is derived from an EMBL/GenBank/DDBJ whole genome shotgun (WGS) entry which is preliminary data.</text>
</comment>